<accession>A0A085NRY9</accession>
<proteinExistence type="predicted"/>
<name>A0A085NRY9_9BILA</name>
<evidence type="ECO:0000313" key="3">
    <source>
        <dbReference type="Proteomes" id="UP000030764"/>
    </source>
</evidence>
<dbReference type="AlphaFoldDB" id="A0A085NRY9"/>
<reference evidence="2 3" key="1">
    <citation type="journal article" date="2014" name="Nat. Genet.">
        <title>Genome and transcriptome of the porcine whipworm Trichuris suis.</title>
        <authorList>
            <person name="Jex A.R."/>
            <person name="Nejsum P."/>
            <person name="Schwarz E.M."/>
            <person name="Hu L."/>
            <person name="Young N.D."/>
            <person name="Hall R.S."/>
            <person name="Korhonen P.K."/>
            <person name="Liao S."/>
            <person name="Thamsborg S."/>
            <person name="Xia J."/>
            <person name="Xu P."/>
            <person name="Wang S."/>
            <person name="Scheerlinck J.P."/>
            <person name="Hofmann A."/>
            <person name="Sternberg P.W."/>
            <person name="Wang J."/>
            <person name="Gasser R.B."/>
        </authorList>
    </citation>
    <scope>NUCLEOTIDE SEQUENCE [LARGE SCALE GENOMIC DNA]</scope>
    <source>
        <strain evidence="2">DCEP-RM93F</strain>
        <strain evidence="1">DCEP-RM93M</strain>
    </source>
</reference>
<dbReference type="Proteomes" id="UP000030758">
    <property type="component" value="Unassembled WGS sequence"/>
</dbReference>
<protein>
    <submittedName>
        <fullName evidence="2">Uncharacterized protein</fullName>
    </submittedName>
</protein>
<evidence type="ECO:0000313" key="1">
    <source>
        <dbReference type="EMBL" id="KFD57682.1"/>
    </source>
</evidence>
<sequence>MTNKCLSIQAAVFDLTAAGQDQRPHAAMRVFHCRAKKRQRSYLLHKAQEWIPSFLTLVTVGQATCGFR</sequence>
<dbReference type="EMBL" id="KL367478">
    <property type="protein sequence ID" value="KFD72235.1"/>
    <property type="molecule type" value="Genomic_DNA"/>
</dbReference>
<gene>
    <name evidence="1" type="ORF">M513_01352</name>
    <name evidence="2" type="ORF">M514_01352</name>
</gene>
<organism evidence="2">
    <name type="scientific">Trichuris suis</name>
    <name type="common">pig whipworm</name>
    <dbReference type="NCBI Taxonomy" id="68888"/>
    <lineage>
        <taxon>Eukaryota</taxon>
        <taxon>Metazoa</taxon>
        <taxon>Ecdysozoa</taxon>
        <taxon>Nematoda</taxon>
        <taxon>Enoplea</taxon>
        <taxon>Dorylaimia</taxon>
        <taxon>Trichinellida</taxon>
        <taxon>Trichuridae</taxon>
        <taxon>Trichuris</taxon>
    </lineage>
</organism>
<dbReference type="Proteomes" id="UP000030764">
    <property type="component" value="Unassembled WGS sequence"/>
</dbReference>
<dbReference type="EMBL" id="KL363187">
    <property type="protein sequence ID" value="KFD57682.1"/>
    <property type="molecule type" value="Genomic_DNA"/>
</dbReference>
<evidence type="ECO:0000313" key="2">
    <source>
        <dbReference type="EMBL" id="KFD72235.1"/>
    </source>
</evidence>
<keyword evidence="3" id="KW-1185">Reference proteome</keyword>